<dbReference type="Gene3D" id="3.30.70.920">
    <property type="match status" value="1"/>
</dbReference>
<evidence type="ECO:0000313" key="6">
    <source>
        <dbReference type="Proteomes" id="UP000408523"/>
    </source>
</evidence>
<dbReference type="PRINTS" id="PR00033">
    <property type="entry name" value="HTHASNC"/>
</dbReference>
<evidence type="ECO:0000256" key="1">
    <source>
        <dbReference type="ARBA" id="ARBA00023015"/>
    </source>
</evidence>
<dbReference type="InterPro" id="IPR036390">
    <property type="entry name" value="WH_DNA-bd_sf"/>
</dbReference>
<evidence type="ECO:0000256" key="3">
    <source>
        <dbReference type="ARBA" id="ARBA00023163"/>
    </source>
</evidence>
<dbReference type="InterPro" id="IPR011008">
    <property type="entry name" value="Dimeric_a/b-barrel"/>
</dbReference>
<dbReference type="GO" id="GO:0005829">
    <property type="term" value="C:cytosol"/>
    <property type="evidence" value="ECO:0007669"/>
    <property type="project" value="TreeGrafter"/>
</dbReference>
<dbReference type="Gene3D" id="1.10.10.10">
    <property type="entry name" value="Winged helix-like DNA-binding domain superfamily/Winged helix DNA-binding domain"/>
    <property type="match status" value="1"/>
</dbReference>
<sequence>MQYICIDRYENNINLLKEYYSMSTLEKLDKVDLQILRTLQENARLTTKELAARVSLSSTPVFERLKRLENGGYIKKYIAVLDAEKLNQGFVVFCSVKLRRLNRDIAAEFTRIIQDIPEVTECYNISGSYDYLLKIHSPNMKYYQEFILNVLGTIDSLGSLESTFVMNEVKHEYGIHI</sequence>
<name>A0A663A552_PHOVU</name>
<keyword evidence="3" id="KW-0804">Transcription</keyword>
<comment type="caution">
    <text evidence="5">The sequence shown here is derived from an EMBL/GenBank/DDBJ whole genome shotgun (WGS) entry which is preliminary data.</text>
</comment>
<dbReference type="CDD" id="cd00090">
    <property type="entry name" value="HTH_ARSR"/>
    <property type="match status" value="1"/>
</dbReference>
<dbReference type="AlphaFoldDB" id="A0A663A552"/>
<organism evidence="5 6">
    <name type="scientific">Phocaeicola vulgatus</name>
    <name type="common">Bacteroides vulgatus</name>
    <dbReference type="NCBI Taxonomy" id="821"/>
    <lineage>
        <taxon>Bacteria</taxon>
        <taxon>Pseudomonadati</taxon>
        <taxon>Bacteroidota</taxon>
        <taxon>Bacteroidia</taxon>
        <taxon>Bacteroidales</taxon>
        <taxon>Bacteroidaceae</taxon>
        <taxon>Phocaeicola</taxon>
    </lineage>
</organism>
<dbReference type="PANTHER" id="PTHR30154">
    <property type="entry name" value="LEUCINE-RESPONSIVE REGULATORY PROTEIN"/>
    <property type="match status" value="1"/>
</dbReference>
<keyword evidence="1" id="KW-0805">Transcription regulation</keyword>
<evidence type="ECO:0000256" key="2">
    <source>
        <dbReference type="ARBA" id="ARBA00023125"/>
    </source>
</evidence>
<accession>A0A663A552</accession>
<dbReference type="InterPro" id="IPR011991">
    <property type="entry name" value="ArsR-like_HTH"/>
</dbReference>
<protein>
    <submittedName>
        <fullName evidence="5">Leucine-responsive regulatory protein</fullName>
    </submittedName>
</protein>
<dbReference type="InterPro" id="IPR000485">
    <property type="entry name" value="AsnC-type_HTH_dom"/>
</dbReference>
<dbReference type="EMBL" id="RWHZ01000002">
    <property type="protein sequence ID" value="TSE50335.1"/>
    <property type="molecule type" value="Genomic_DNA"/>
</dbReference>
<dbReference type="Pfam" id="PF01037">
    <property type="entry name" value="AsnC_trans_reg"/>
    <property type="match status" value="1"/>
</dbReference>
<dbReference type="GO" id="GO:0043565">
    <property type="term" value="F:sequence-specific DNA binding"/>
    <property type="evidence" value="ECO:0007669"/>
    <property type="project" value="InterPro"/>
</dbReference>
<feature type="domain" description="HTH asnC-type" evidence="4">
    <location>
        <begin position="28"/>
        <end position="91"/>
    </location>
</feature>
<dbReference type="PANTHER" id="PTHR30154:SF34">
    <property type="entry name" value="TRANSCRIPTIONAL REGULATOR AZLB"/>
    <property type="match status" value="1"/>
</dbReference>
<dbReference type="InterPro" id="IPR019888">
    <property type="entry name" value="Tscrpt_reg_AsnC-like"/>
</dbReference>
<gene>
    <name evidence="5" type="primary">lrp</name>
    <name evidence="5" type="ORF">EH214_00306</name>
</gene>
<dbReference type="GO" id="GO:0006355">
    <property type="term" value="P:regulation of DNA-templated transcription"/>
    <property type="evidence" value="ECO:0007669"/>
    <property type="project" value="UniProtKB-ARBA"/>
</dbReference>
<reference evidence="5 6" key="1">
    <citation type="journal article" date="2019" name="Nat. Commun.">
        <title>Gram positive-like bacteriocins with broad spectrum anti-Bacteroidales activity encoded on mobile elements of the human gut microbiota.</title>
        <authorList>
            <person name="Bechon N."/>
            <person name="Coyne M.J.Jr."/>
            <person name="Laclare-Mceneany V."/>
            <person name="Chatzidaki-Livanis M."/>
            <person name="Ghigo J.-M."/>
            <person name="Comstock L.E."/>
        </authorList>
    </citation>
    <scope>NUCLEOTIDE SEQUENCE [LARGE SCALE GENOMIC DNA]</scope>
    <source>
        <strain evidence="5 6">CL01T12C17</strain>
    </source>
</reference>
<dbReference type="InterPro" id="IPR036388">
    <property type="entry name" value="WH-like_DNA-bd_sf"/>
</dbReference>
<dbReference type="SMART" id="SM00344">
    <property type="entry name" value="HTH_ASNC"/>
    <property type="match status" value="1"/>
</dbReference>
<dbReference type="PROSITE" id="PS50956">
    <property type="entry name" value="HTH_ASNC_2"/>
    <property type="match status" value="1"/>
</dbReference>
<dbReference type="GO" id="GO:0043200">
    <property type="term" value="P:response to amino acid"/>
    <property type="evidence" value="ECO:0007669"/>
    <property type="project" value="TreeGrafter"/>
</dbReference>
<dbReference type="Proteomes" id="UP000408523">
    <property type="component" value="Unassembled WGS sequence"/>
</dbReference>
<dbReference type="SUPFAM" id="SSF46785">
    <property type="entry name" value="Winged helix' DNA-binding domain"/>
    <property type="match status" value="1"/>
</dbReference>
<evidence type="ECO:0000259" key="4">
    <source>
        <dbReference type="PROSITE" id="PS50956"/>
    </source>
</evidence>
<keyword evidence="2" id="KW-0238">DNA-binding</keyword>
<dbReference type="Pfam" id="PF13412">
    <property type="entry name" value="HTH_24"/>
    <property type="match status" value="1"/>
</dbReference>
<evidence type="ECO:0000313" key="5">
    <source>
        <dbReference type="EMBL" id="TSE50335.1"/>
    </source>
</evidence>
<dbReference type="FunFam" id="3.30.70.920:FF:000011">
    <property type="entry name" value="Lrp/AsnC family transcriptional regulator"/>
    <property type="match status" value="1"/>
</dbReference>
<dbReference type="InterPro" id="IPR019887">
    <property type="entry name" value="Tscrpt_reg_AsnC/Lrp_C"/>
</dbReference>
<dbReference type="SUPFAM" id="SSF54909">
    <property type="entry name" value="Dimeric alpha+beta barrel"/>
    <property type="match status" value="1"/>
</dbReference>
<proteinExistence type="predicted"/>